<evidence type="ECO:0000313" key="1">
    <source>
        <dbReference type="EMBL" id="CAI2766136.1"/>
    </source>
</evidence>
<dbReference type="EMBL" id="OX336425">
    <property type="protein sequence ID" value="CAI2766136.1"/>
    <property type="molecule type" value="Genomic_DNA"/>
</dbReference>
<dbReference type="RefSeq" id="WP_263362357.1">
    <property type="nucleotide sequence ID" value="NZ_OX336425.1"/>
</dbReference>
<dbReference type="Proteomes" id="UP001152749">
    <property type="component" value="Chromosome"/>
</dbReference>
<dbReference type="AlphaFoldDB" id="A0A9W4TG64"/>
<reference evidence="1" key="1">
    <citation type="submission" date="2022-09" db="EMBL/GenBank/DDBJ databases">
        <authorList>
            <person name="Duchaud E."/>
        </authorList>
    </citation>
    <scope>NUCLEOTIDE SEQUENCE</scope>
    <source>
        <strain evidence="1">TRV642</strain>
    </source>
</reference>
<gene>
    <name evidence="1" type="ORF">TRV642_1122</name>
</gene>
<sequence length="467" mass="51874">MKKIISLSLILLGFVSCSHEEEKSSENKPVVVEEIKDKDTSILGGYASFEVEVNGTPYNINTIASMGYRGAKSSYGFSPYINFEINDDNSVDVLWLDKSETSSAGRKLTKISLDTKSFVKNIPVPAVANVRDSWYLNFCGLKNGDYIVGYSQPNKGPNDVRVYHDAVYTRFDESGSVKFSGIGMSANFGDGFWNPGTSSTSQIIYNKKENVLGLYSGRHGYGGHQAGWIAFMNASTGEPIKDSKGQNSGDEWYISHSFDQRILIPSHNSKKYYTLAHGDSGNNRALLTEIWDQEVYLVTGNGTRYRYFDKIPDNPGNNNYTGTRTGDFIELPNGNVAVTYCTEHGRKQRDLKLVILGGMQANKPSTLKEAWVTENTENFVGWGMQMHLYGNDKILLAWNVFKDEKTAVGTYFALADLNGNIISKIEEYPEALLNHGQSMKITKDGKKLVFVSVGSGNKLKINTINIK</sequence>
<evidence type="ECO:0000313" key="2">
    <source>
        <dbReference type="Proteomes" id="UP001152749"/>
    </source>
</evidence>
<protein>
    <submittedName>
        <fullName evidence="1">Uncharacterized protein</fullName>
    </submittedName>
</protein>
<dbReference type="PROSITE" id="PS51257">
    <property type="entry name" value="PROKAR_LIPOPROTEIN"/>
    <property type="match status" value="1"/>
</dbReference>
<organism evidence="1 2">
    <name type="scientific">Flavobacterium collinsii</name>
    <dbReference type="NCBI Taxonomy" id="1114861"/>
    <lineage>
        <taxon>Bacteria</taxon>
        <taxon>Pseudomonadati</taxon>
        <taxon>Bacteroidota</taxon>
        <taxon>Flavobacteriia</taxon>
        <taxon>Flavobacteriales</taxon>
        <taxon>Flavobacteriaceae</taxon>
        <taxon>Flavobacterium</taxon>
    </lineage>
</organism>
<dbReference type="KEGG" id="fcs:TRV642_1122"/>
<proteinExistence type="predicted"/>
<name>A0A9W4TG64_9FLAO</name>
<accession>A0A9W4TG64</accession>